<dbReference type="SUPFAM" id="SSF56954">
    <property type="entry name" value="Outer membrane efflux proteins (OEP)"/>
    <property type="match status" value="1"/>
</dbReference>
<gene>
    <name evidence="1" type="ORF">AACH10_22850</name>
</gene>
<keyword evidence="2" id="KW-1185">Reference proteome</keyword>
<evidence type="ECO:0000313" key="1">
    <source>
        <dbReference type="EMBL" id="MEK8053111.1"/>
    </source>
</evidence>
<name>A0ABU9CMR7_9BURK</name>
<dbReference type="PANTHER" id="PTHR30203:SF24">
    <property type="entry name" value="BLR4935 PROTEIN"/>
    <property type="match status" value="1"/>
</dbReference>
<sequence>MRPPYPAARALPALGLAVLLLGGCTTLAPDAGLGPVAGAVRRHAGTELPALDASDADIARRAQALLSQPLTPDAAVQLALVQHRGLRARLHDLAIADAQAVQAGRLPNPGFGFARLVRGDEREFERGLHVDLARWLTQPWLREAGRQRQAELQAQVAADLLAHAADTRRAWVRAVAAEEQLRYASQVLDAADAGAELARRMRAAGNWSALQQAREQAFHADAQLGLARAQQQRDASRERLVRLLALDATQRDVLKLPERLPPLPAQARTLPDIAQAALDDRLDIQAARAAARTTAQEQGLTQATRWVNVLELGVLRNSSNEAPTQRGLELRLELPIFDSGDARLAAAEHRHRQALLRVAATAQDAQSELREAWTSYRSAWDIARHHRDALVPLKTRIGQEMLLRYNGMLVGVFELLADARAQIAGVSAALDAQRDFWLADADLDAARVGRPALAPLGTTGAAAANATPDNGGH</sequence>
<reference evidence="1 2" key="1">
    <citation type="submission" date="2024-04" db="EMBL/GenBank/DDBJ databases">
        <title>Novel species of the genus Ideonella isolated from streams.</title>
        <authorList>
            <person name="Lu H."/>
        </authorList>
    </citation>
    <scope>NUCLEOTIDE SEQUENCE [LARGE SCALE GENOMIC DNA]</scope>
    <source>
        <strain evidence="1 2">DXS22W</strain>
    </source>
</reference>
<dbReference type="PANTHER" id="PTHR30203">
    <property type="entry name" value="OUTER MEMBRANE CATION EFFLUX PROTEIN"/>
    <property type="match status" value="1"/>
</dbReference>
<protein>
    <submittedName>
        <fullName evidence="1">TolC family protein</fullName>
    </submittedName>
</protein>
<accession>A0ABU9CMR7</accession>
<dbReference type="RefSeq" id="WP_341412858.1">
    <property type="nucleotide sequence ID" value="NZ_JBBUTH010000011.1"/>
</dbReference>
<dbReference type="PROSITE" id="PS51257">
    <property type="entry name" value="PROKAR_LIPOPROTEIN"/>
    <property type="match status" value="1"/>
</dbReference>
<comment type="caution">
    <text evidence="1">The sequence shown here is derived from an EMBL/GenBank/DDBJ whole genome shotgun (WGS) entry which is preliminary data.</text>
</comment>
<dbReference type="EMBL" id="JBBUTH010000011">
    <property type="protein sequence ID" value="MEK8053111.1"/>
    <property type="molecule type" value="Genomic_DNA"/>
</dbReference>
<dbReference type="InterPro" id="IPR010131">
    <property type="entry name" value="MdtP/NodT-like"/>
</dbReference>
<evidence type="ECO:0000313" key="2">
    <source>
        <dbReference type="Proteomes" id="UP001365405"/>
    </source>
</evidence>
<organism evidence="1 2">
    <name type="scientific">Pseudaquabacterium inlustre</name>
    <dbReference type="NCBI Taxonomy" id="2984192"/>
    <lineage>
        <taxon>Bacteria</taxon>
        <taxon>Pseudomonadati</taxon>
        <taxon>Pseudomonadota</taxon>
        <taxon>Betaproteobacteria</taxon>
        <taxon>Burkholderiales</taxon>
        <taxon>Sphaerotilaceae</taxon>
        <taxon>Pseudaquabacterium</taxon>
    </lineage>
</organism>
<dbReference type="Gene3D" id="1.20.1600.10">
    <property type="entry name" value="Outer membrane efflux proteins (OEP)"/>
    <property type="match status" value="1"/>
</dbReference>
<proteinExistence type="predicted"/>
<dbReference type="Proteomes" id="UP001365405">
    <property type="component" value="Unassembled WGS sequence"/>
</dbReference>